<reference evidence="6 7" key="2">
    <citation type="submission" date="2020-03" db="EMBL/GenBank/DDBJ databases">
        <authorList>
            <person name="Ichikawa N."/>
            <person name="Kimura A."/>
            <person name="Kitahashi Y."/>
            <person name="Uohara A."/>
        </authorList>
    </citation>
    <scope>NUCLEOTIDE SEQUENCE [LARGE SCALE GENOMIC DNA]</scope>
    <source>
        <strain evidence="6 7">NBRC 108639</strain>
    </source>
</reference>
<evidence type="ECO:0000313" key="6">
    <source>
        <dbReference type="EMBL" id="GFJ82297.1"/>
    </source>
</evidence>
<dbReference type="Gene3D" id="3.40.50.300">
    <property type="entry name" value="P-loop containing nucleotide triphosphate hydrolases"/>
    <property type="match status" value="1"/>
</dbReference>
<keyword evidence="4 6" id="KW-0067">ATP-binding</keyword>
<sequence length="299" mass="30842">MIEIDGLSKRFGAVDAVRDLTFAVPAGRVTGFLGPNGAGKTTTLRALLGLVRPTAGAALIDGEPYQRLRQPRRVVGAVLEATAAHPGRRARDHLRVLAGPSGAGPRRVEEVLDLVGLREAAGRRVGGFSLGMRQRLGLAGALLGDPRVLVLDEPANGLDPEGMAWLRGLLRDLAGEGRTILVSSHVLSEVAQSADHVVIVASGRLRYAGPLDGLGAGSVVLARTGQAERLRDLLAGHGGEASLEAGAVRVRGMSAEQVGEVAAREGIVLSALSEEGASLEAAFLDLTKDVAAAQPAGAR</sequence>
<dbReference type="Proteomes" id="UP000482800">
    <property type="component" value="Unassembled WGS sequence"/>
</dbReference>
<dbReference type="AlphaFoldDB" id="A0A6V8KKL3"/>
<organism evidence="6 7">
    <name type="scientific">Phytohabitans houttuyneae</name>
    <dbReference type="NCBI Taxonomy" id="1076126"/>
    <lineage>
        <taxon>Bacteria</taxon>
        <taxon>Bacillati</taxon>
        <taxon>Actinomycetota</taxon>
        <taxon>Actinomycetes</taxon>
        <taxon>Micromonosporales</taxon>
        <taxon>Micromonosporaceae</taxon>
    </lineage>
</organism>
<evidence type="ECO:0000256" key="3">
    <source>
        <dbReference type="ARBA" id="ARBA00022741"/>
    </source>
</evidence>
<dbReference type="PROSITE" id="PS00211">
    <property type="entry name" value="ABC_TRANSPORTER_1"/>
    <property type="match status" value="1"/>
</dbReference>
<feature type="domain" description="ABC transporter" evidence="5">
    <location>
        <begin position="2"/>
        <end position="227"/>
    </location>
</feature>
<dbReference type="PANTHER" id="PTHR43335:SF4">
    <property type="entry name" value="ABC TRANSPORTER, ATP-BINDING PROTEIN"/>
    <property type="match status" value="1"/>
</dbReference>
<dbReference type="InterPro" id="IPR017871">
    <property type="entry name" value="ABC_transporter-like_CS"/>
</dbReference>
<gene>
    <name evidence="6" type="ORF">Phou_064770</name>
</gene>
<dbReference type="InterPro" id="IPR003439">
    <property type="entry name" value="ABC_transporter-like_ATP-bd"/>
</dbReference>
<dbReference type="GO" id="GO:0016887">
    <property type="term" value="F:ATP hydrolysis activity"/>
    <property type="evidence" value="ECO:0007669"/>
    <property type="project" value="InterPro"/>
</dbReference>
<dbReference type="RefSeq" id="WP_173062609.1">
    <property type="nucleotide sequence ID" value="NZ_BAABGO010000016.1"/>
</dbReference>
<evidence type="ECO:0000313" key="7">
    <source>
        <dbReference type="Proteomes" id="UP000482800"/>
    </source>
</evidence>
<dbReference type="Pfam" id="PF00005">
    <property type="entry name" value="ABC_tran"/>
    <property type="match status" value="1"/>
</dbReference>
<evidence type="ECO:0000259" key="5">
    <source>
        <dbReference type="PROSITE" id="PS50893"/>
    </source>
</evidence>
<dbReference type="SMART" id="SM00382">
    <property type="entry name" value="AAA"/>
    <property type="match status" value="1"/>
</dbReference>
<reference evidence="6 7" key="1">
    <citation type="submission" date="2020-03" db="EMBL/GenBank/DDBJ databases">
        <title>Whole genome shotgun sequence of Phytohabitans houttuyneae NBRC 108639.</title>
        <authorList>
            <person name="Komaki H."/>
            <person name="Tamura T."/>
        </authorList>
    </citation>
    <scope>NUCLEOTIDE SEQUENCE [LARGE SCALE GENOMIC DNA]</scope>
    <source>
        <strain evidence="6 7">NBRC 108639</strain>
    </source>
</reference>
<accession>A0A6V8KKL3</accession>
<comment type="similarity">
    <text evidence="1">Belongs to the ABC transporter superfamily.</text>
</comment>
<dbReference type="PANTHER" id="PTHR43335">
    <property type="entry name" value="ABC TRANSPORTER, ATP-BINDING PROTEIN"/>
    <property type="match status" value="1"/>
</dbReference>
<keyword evidence="2" id="KW-0813">Transport</keyword>
<evidence type="ECO:0000256" key="2">
    <source>
        <dbReference type="ARBA" id="ARBA00022448"/>
    </source>
</evidence>
<dbReference type="PROSITE" id="PS50893">
    <property type="entry name" value="ABC_TRANSPORTER_2"/>
    <property type="match status" value="1"/>
</dbReference>
<evidence type="ECO:0000256" key="4">
    <source>
        <dbReference type="ARBA" id="ARBA00022840"/>
    </source>
</evidence>
<comment type="caution">
    <text evidence="6">The sequence shown here is derived from an EMBL/GenBank/DDBJ whole genome shotgun (WGS) entry which is preliminary data.</text>
</comment>
<name>A0A6V8KKL3_9ACTN</name>
<dbReference type="InterPro" id="IPR027417">
    <property type="entry name" value="P-loop_NTPase"/>
</dbReference>
<dbReference type="GO" id="GO:0005524">
    <property type="term" value="F:ATP binding"/>
    <property type="evidence" value="ECO:0007669"/>
    <property type="project" value="UniProtKB-KW"/>
</dbReference>
<dbReference type="SUPFAM" id="SSF52540">
    <property type="entry name" value="P-loop containing nucleoside triphosphate hydrolases"/>
    <property type="match status" value="1"/>
</dbReference>
<evidence type="ECO:0000256" key="1">
    <source>
        <dbReference type="ARBA" id="ARBA00005417"/>
    </source>
</evidence>
<proteinExistence type="inferred from homology"/>
<keyword evidence="7" id="KW-1185">Reference proteome</keyword>
<dbReference type="EMBL" id="BLPF01000002">
    <property type="protein sequence ID" value="GFJ82297.1"/>
    <property type="molecule type" value="Genomic_DNA"/>
</dbReference>
<keyword evidence="3" id="KW-0547">Nucleotide-binding</keyword>
<dbReference type="InterPro" id="IPR003593">
    <property type="entry name" value="AAA+_ATPase"/>
</dbReference>
<protein>
    <submittedName>
        <fullName evidence="6">ABC transporter ATP-binding protein</fullName>
    </submittedName>
</protein>